<keyword evidence="1" id="KW-1133">Transmembrane helix</keyword>
<keyword evidence="1" id="KW-0812">Transmembrane</keyword>
<feature type="transmembrane region" description="Helical" evidence="1">
    <location>
        <begin position="690"/>
        <end position="710"/>
    </location>
</feature>
<dbReference type="Proteomes" id="UP001163266">
    <property type="component" value="Chromosome"/>
</dbReference>
<evidence type="ECO:0000313" key="2">
    <source>
        <dbReference type="EMBL" id="UZD55041.1"/>
    </source>
</evidence>
<evidence type="ECO:0000256" key="1">
    <source>
        <dbReference type="SAM" id="Phobius"/>
    </source>
</evidence>
<proteinExistence type="predicted"/>
<accession>A0ABY6MST0</accession>
<evidence type="ECO:0008006" key="4">
    <source>
        <dbReference type="Google" id="ProtNLM"/>
    </source>
</evidence>
<sequence length="711" mass="77863">MKTSTDTPHRWQFERAGGMDQVVFRSGADILRLDELDQTLWAALACPTRGLALDDRTLDLLDTDGDGRIRPPEVLAATQWMRERLKDADRLLLGTDRLPLDALRDDTAAGRALRDEARRTLELAGRPSAPEVGLDDVLERLRNVHRQRANGDGVVPASAADDEDLAQLIRDIQRTHGSTTDRSGEPGVDLSRVEAFFRDAEAWVAWRAQRPGPQAQVLGPHTEEAAATLARIRPKIEDYFTRCRLAAYDPAAVGAMNPTPEQYRALAAARLTPQAAALAELPLAVAAPGRPLPLVREAVNPAWADALDALRTQVVEPLLGGSRERLTEAEWHELDRRLAPWRRWLEGKPGAPLDVLGTARIDDVLRRPELRERLVQLIEDDRAAAPQHDRLVDLEKTLRLQRDLLRLLHNFVSFRDFYSRRGAIFEAGTLYLDARRCDLAVDVSDPARHATLAGLAKAYLAYCECRRGAHKRTIAVAFTAGDADFLLVGRNGVFYDNDGLDWDATITKVIENPLSVRQAFLAPYKKFLRLVEEQVAKRAAAGEKRVQERLSAAATGVATLDQGAKPGAPPAALKRRVDVGTVAALGVALGSISTVLVALVTRFIELGWWIPVGVLGLILAISGPSMLIAWLKLRQRSLAPILDASGWAINGRLRLNVPMGRVVSRTARLPRGARRRAPALDAPPAAWARAWAVGALALAGLGVAAAAMWLP</sequence>
<dbReference type="EMBL" id="CP110257">
    <property type="protein sequence ID" value="UZD55041.1"/>
    <property type="molecule type" value="Genomic_DNA"/>
</dbReference>
<dbReference type="RefSeq" id="WP_264892799.1">
    <property type="nucleotide sequence ID" value="NZ_CP110257.1"/>
</dbReference>
<keyword evidence="3" id="KW-1185">Reference proteome</keyword>
<organism evidence="2 3">
    <name type="scientific">Caldimonas aquatica</name>
    <dbReference type="NCBI Taxonomy" id="376175"/>
    <lineage>
        <taxon>Bacteria</taxon>
        <taxon>Pseudomonadati</taxon>
        <taxon>Pseudomonadota</taxon>
        <taxon>Betaproteobacteria</taxon>
        <taxon>Burkholderiales</taxon>
        <taxon>Sphaerotilaceae</taxon>
        <taxon>Caldimonas</taxon>
    </lineage>
</organism>
<protein>
    <recommendedName>
        <fullName evidence="4">EF-hand domain-containing protein</fullName>
    </recommendedName>
</protein>
<gene>
    <name evidence="2" type="ORF">OMP39_00130</name>
</gene>
<name>A0ABY6MST0_9BURK</name>
<feature type="transmembrane region" description="Helical" evidence="1">
    <location>
        <begin position="606"/>
        <end position="631"/>
    </location>
</feature>
<reference evidence="2" key="1">
    <citation type="submission" date="2022-10" db="EMBL/GenBank/DDBJ databases">
        <title>Complete genome sequence of Schlegelella aquatica LMG 23380.</title>
        <authorList>
            <person name="Musilova J."/>
            <person name="Kourilova X."/>
            <person name="Bezdicek M."/>
            <person name="Hermankova K."/>
            <person name="Obruca S."/>
            <person name="Sedlar K."/>
        </authorList>
    </citation>
    <scope>NUCLEOTIDE SEQUENCE</scope>
    <source>
        <strain evidence="2">LMG 23380</strain>
    </source>
</reference>
<feature type="transmembrane region" description="Helical" evidence="1">
    <location>
        <begin position="579"/>
        <end position="600"/>
    </location>
</feature>
<evidence type="ECO:0000313" key="3">
    <source>
        <dbReference type="Proteomes" id="UP001163266"/>
    </source>
</evidence>
<keyword evidence="1" id="KW-0472">Membrane</keyword>